<dbReference type="Proteomes" id="UP000324222">
    <property type="component" value="Unassembled WGS sequence"/>
</dbReference>
<protein>
    <recommendedName>
        <fullName evidence="4">Secreted protein</fullName>
    </recommendedName>
</protein>
<evidence type="ECO:0000313" key="3">
    <source>
        <dbReference type="Proteomes" id="UP000324222"/>
    </source>
</evidence>
<feature type="signal peptide" evidence="1">
    <location>
        <begin position="1"/>
        <end position="26"/>
    </location>
</feature>
<name>A0A5B7DPU1_PORTR</name>
<keyword evidence="1" id="KW-0732">Signal</keyword>
<dbReference type="EMBL" id="VSRR010001146">
    <property type="protein sequence ID" value="MPC22946.1"/>
    <property type="molecule type" value="Genomic_DNA"/>
</dbReference>
<proteinExistence type="predicted"/>
<evidence type="ECO:0000313" key="2">
    <source>
        <dbReference type="EMBL" id="MPC22946.1"/>
    </source>
</evidence>
<feature type="chain" id="PRO_5022751480" description="Secreted protein" evidence="1">
    <location>
        <begin position="27"/>
        <end position="139"/>
    </location>
</feature>
<evidence type="ECO:0000256" key="1">
    <source>
        <dbReference type="SAM" id="SignalP"/>
    </source>
</evidence>
<accession>A0A5B7DPU1</accession>
<dbReference type="AlphaFoldDB" id="A0A5B7DPU1"/>
<evidence type="ECO:0008006" key="4">
    <source>
        <dbReference type="Google" id="ProtNLM"/>
    </source>
</evidence>
<organism evidence="2 3">
    <name type="scientific">Portunus trituberculatus</name>
    <name type="common">Swimming crab</name>
    <name type="synonym">Neptunus trituberculatus</name>
    <dbReference type="NCBI Taxonomy" id="210409"/>
    <lineage>
        <taxon>Eukaryota</taxon>
        <taxon>Metazoa</taxon>
        <taxon>Ecdysozoa</taxon>
        <taxon>Arthropoda</taxon>
        <taxon>Crustacea</taxon>
        <taxon>Multicrustacea</taxon>
        <taxon>Malacostraca</taxon>
        <taxon>Eumalacostraca</taxon>
        <taxon>Eucarida</taxon>
        <taxon>Decapoda</taxon>
        <taxon>Pleocyemata</taxon>
        <taxon>Brachyura</taxon>
        <taxon>Eubrachyura</taxon>
        <taxon>Portunoidea</taxon>
        <taxon>Portunidae</taxon>
        <taxon>Portuninae</taxon>
        <taxon>Portunus</taxon>
    </lineage>
</organism>
<comment type="caution">
    <text evidence="2">The sequence shown here is derived from an EMBL/GenBank/DDBJ whole genome shotgun (WGS) entry which is preliminary data.</text>
</comment>
<keyword evidence="3" id="KW-1185">Reference proteome</keyword>
<sequence>MWSRWDWVPWLVLAEICLGLVGGVSGNTAGHIRTVVLSVRLLAPPAASSVDTVRGSLFRRPPAPPAHSLQVSNELFIVVSRGARFVTRRSMFGLRMTHDEHMLAAAEATSTPPKPCVQVVLAMVVVAAVTTVKIPAHDR</sequence>
<gene>
    <name evidence="2" type="ORF">E2C01_015975</name>
</gene>
<reference evidence="2 3" key="1">
    <citation type="submission" date="2019-05" db="EMBL/GenBank/DDBJ databases">
        <title>Another draft genome of Portunus trituberculatus and its Hox gene families provides insights of decapod evolution.</title>
        <authorList>
            <person name="Jeong J.-H."/>
            <person name="Song I."/>
            <person name="Kim S."/>
            <person name="Choi T."/>
            <person name="Kim D."/>
            <person name="Ryu S."/>
            <person name="Kim W."/>
        </authorList>
    </citation>
    <scope>NUCLEOTIDE SEQUENCE [LARGE SCALE GENOMIC DNA]</scope>
    <source>
        <tissue evidence="2">Muscle</tissue>
    </source>
</reference>